<name>A0A4R2HM44_9SPHI</name>
<dbReference type="Pfam" id="PF16344">
    <property type="entry name" value="FecR_C"/>
    <property type="match status" value="1"/>
</dbReference>
<feature type="transmembrane region" description="Helical" evidence="1">
    <location>
        <begin position="86"/>
        <end position="105"/>
    </location>
</feature>
<reference evidence="4" key="4">
    <citation type="submission" date="2024-05" db="EMBL/GenBank/DDBJ databases">
        <authorList>
            <person name="Sun Q."/>
            <person name="Zhou Y."/>
        </authorList>
    </citation>
    <scope>NUCLEOTIDE SEQUENCE</scope>
    <source>
        <strain evidence="4">CGMCC 1.15644</strain>
    </source>
</reference>
<dbReference type="Gene3D" id="3.55.50.30">
    <property type="match status" value="1"/>
</dbReference>
<comment type="caution">
    <text evidence="5">The sequence shown here is derived from an EMBL/GenBank/DDBJ whole genome shotgun (WGS) entry which is preliminary data.</text>
</comment>
<keyword evidence="1" id="KW-0812">Transmembrane</keyword>
<dbReference type="PANTHER" id="PTHR30273:SF2">
    <property type="entry name" value="PROTEIN FECR"/>
    <property type="match status" value="1"/>
</dbReference>
<dbReference type="OrthoDB" id="645173at2"/>
<dbReference type="PANTHER" id="PTHR30273">
    <property type="entry name" value="PERIPLASMIC SIGNAL SENSOR AND SIGMA FACTOR ACTIVATOR FECR-RELATED"/>
    <property type="match status" value="1"/>
</dbReference>
<dbReference type="AlphaFoldDB" id="A0A4R2HM44"/>
<dbReference type="PIRSF" id="PIRSF018266">
    <property type="entry name" value="FecR"/>
    <property type="match status" value="1"/>
</dbReference>
<evidence type="ECO:0000313" key="4">
    <source>
        <dbReference type="EMBL" id="GGE52216.1"/>
    </source>
</evidence>
<evidence type="ECO:0000259" key="3">
    <source>
        <dbReference type="Pfam" id="PF16344"/>
    </source>
</evidence>
<dbReference type="GO" id="GO:0016989">
    <property type="term" value="F:sigma factor antagonist activity"/>
    <property type="evidence" value="ECO:0007669"/>
    <property type="project" value="TreeGrafter"/>
</dbReference>
<evidence type="ECO:0000313" key="7">
    <source>
        <dbReference type="Proteomes" id="UP000622648"/>
    </source>
</evidence>
<evidence type="ECO:0000259" key="2">
    <source>
        <dbReference type="Pfam" id="PF04773"/>
    </source>
</evidence>
<gene>
    <name evidence="5" type="ORF">EV200_102262</name>
    <name evidence="4" type="ORF">GCM10011413_18160</name>
</gene>
<accession>A0A4R2HM44</accession>
<proteinExistence type="predicted"/>
<dbReference type="RefSeq" id="WP_132529894.1">
    <property type="nucleotide sequence ID" value="NZ_BMJO01000003.1"/>
</dbReference>
<dbReference type="InterPro" id="IPR032508">
    <property type="entry name" value="FecR_C"/>
</dbReference>
<dbReference type="Proteomes" id="UP000622648">
    <property type="component" value="Unassembled WGS sequence"/>
</dbReference>
<dbReference type="EMBL" id="SLWO01000002">
    <property type="protein sequence ID" value="TCO28845.1"/>
    <property type="molecule type" value="Genomic_DNA"/>
</dbReference>
<evidence type="ECO:0000256" key="1">
    <source>
        <dbReference type="SAM" id="Phobius"/>
    </source>
</evidence>
<feature type="domain" description="FecR protein" evidence="2">
    <location>
        <begin position="127"/>
        <end position="216"/>
    </location>
</feature>
<keyword evidence="7" id="KW-1185">Reference proteome</keyword>
<keyword evidence="1" id="KW-1133">Transmembrane helix</keyword>
<sequence length="346" mass="39097">MTSLQLSNLLDKYIKGQCSEEEIAIVDQWYQSKENQPEYLDNLSPSHNAILKKRMLDRMVNKIESENSHLNDDAIKVKMFPPAKKWWIGIAAASIVLILIKVLIFNPQHQHQNSGQVESVIHYTNNTQKIIKQTLADGSLVWLKPNATLSVPKAFNKASRTVSMDGECFFEITKNPSSPFIIKSAHIITKVWGTSFKVIDYRKSAQAVVKVITGKVSVSKKGEAAESNITQLTKGEVMLQPNQKVTYDEINNALSATSKTDMQDMDLWKHINLSYDHAKFSAIVKEMNTKFNVNIRIQDNHLKDEEMTADFSGLNLPEVLEVLKASMSIDYEISGEQITLMKPINK</sequence>
<dbReference type="InterPro" id="IPR006860">
    <property type="entry name" value="FecR"/>
</dbReference>
<feature type="domain" description="Protein FecR C-terminal" evidence="3">
    <location>
        <begin position="273"/>
        <end position="340"/>
    </location>
</feature>
<dbReference type="Proteomes" id="UP000295684">
    <property type="component" value="Unassembled WGS sequence"/>
</dbReference>
<keyword evidence="1" id="KW-0472">Membrane</keyword>
<evidence type="ECO:0000313" key="5">
    <source>
        <dbReference type="EMBL" id="TCO28845.1"/>
    </source>
</evidence>
<reference evidence="7" key="2">
    <citation type="journal article" date="2019" name="Int. J. Syst. Evol. Microbiol.">
        <title>The Global Catalogue of Microorganisms (GCM) 10K type strain sequencing project: providing services to taxonomists for standard genome sequencing and annotation.</title>
        <authorList>
            <consortium name="The Broad Institute Genomics Platform"/>
            <consortium name="The Broad Institute Genome Sequencing Center for Infectious Disease"/>
            <person name="Wu L."/>
            <person name="Ma J."/>
        </authorList>
    </citation>
    <scope>NUCLEOTIDE SEQUENCE [LARGE SCALE GENOMIC DNA]</scope>
    <source>
        <strain evidence="7">CGMCC 1.15644</strain>
    </source>
</reference>
<evidence type="ECO:0000313" key="6">
    <source>
        <dbReference type="Proteomes" id="UP000295684"/>
    </source>
</evidence>
<dbReference type="Pfam" id="PF04773">
    <property type="entry name" value="FecR"/>
    <property type="match status" value="1"/>
</dbReference>
<reference evidence="4" key="1">
    <citation type="journal article" date="2014" name="Int. J. Syst. Evol. Microbiol.">
        <title>Complete genome of a new Firmicutes species belonging to the dominant human colonic microbiota ('Ruminococcus bicirculans') reveals two chromosomes and a selective capacity to utilize plant glucans.</title>
        <authorList>
            <consortium name="NISC Comparative Sequencing Program"/>
            <person name="Wegmann U."/>
            <person name="Louis P."/>
            <person name="Goesmann A."/>
            <person name="Henrissat B."/>
            <person name="Duncan S.H."/>
            <person name="Flint H.J."/>
        </authorList>
    </citation>
    <scope>NUCLEOTIDE SEQUENCE</scope>
    <source>
        <strain evidence="4">CGMCC 1.15644</strain>
    </source>
</reference>
<dbReference type="InterPro" id="IPR012373">
    <property type="entry name" value="Ferrdict_sens_TM"/>
</dbReference>
<organism evidence="5 6">
    <name type="scientific">Pedobacter psychrotolerans</name>
    <dbReference type="NCBI Taxonomy" id="1843235"/>
    <lineage>
        <taxon>Bacteria</taxon>
        <taxon>Pseudomonadati</taxon>
        <taxon>Bacteroidota</taxon>
        <taxon>Sphingobacteriia</taxon>
        <taxon>Sphingobacteriales</taxon>
        <taxon>Sphingobacteriaceae</taxon>
        <taxon>Pedobacter</taxon>
    </lineage>
</organism>
<dbReference type="Gene3D" id="2.60.120.1440">
    <property type="match status" value="1"/>
</dbReference>
<reference evidence="5 6" key="3">
    <citation type="submission" date="2019-03" db="EMBL/GenBank/DDBJ databases">
        <title>Genomic Encyclopedia of Type Strains, Phase IV (KMG-IV): sequencing the most valuable type-strain genomes for metagenomic binning, comparative biology and taxonomic classification.</title>
        <authorList>
            <person name="Goeker M."/>
        </authorList>
    </citation>
    <scope>NUCLEOTIDE SEQUENCE [LARGE SCALE GENOMIC DNA]</scope>
    <source>
        <strain evidence="5 6">DSM 103236</strain>
    </source>
</reference>
<dbReference type="EMBL" id="BMJO01000003">
    <property type="protein sequence ID" value="GGE52216.1"/>
    <property type="molecule type" value="Genomic_DNA"/>
</dbReference>
<protein>
    <submittedName>
        <fullName evidence="5">FecR family protein</fullName>
    </submittedName>
</protein>